<dbReference type="CDD" id="cd00397">
    <property type="entry name" value="DNA_BRE_C"/>
    <property type="match status" value="1"/>
</dbReference>
<dbReference type="InterPro" id="IPR002104">
    <property type="entry name" value="Integrase_catalytic"/>
</dbReference>
<proteinExistence type="predicted"/>
<comment type="caution">
    <text evidence="4">The sequence shown here is derived from an EMBL/GenBank/DDBJ whole genome shotgun (WGS) entry which is preliminary data.</text>
</comment>
<dbReference type="EMBL" id="QOIL01000013">
    <property type="protein sequence ID" value="RCG28653.1"/>
    <property type="molecule type" value="Genomic_DNA"/>
</dbReference>
<reference evidence="4 5" key="1">
    <citation type="submission" date="2018-06" db="EMBL/GenBank/DDBJ databases">
        <title>Sphaerisporangium craniellae sp. nov., isolated from a marine sponge in the South China Sea.</title>
        <authorList>
            <person name="Li L."/>
        </authorList>
    </citation>
    <scope>NUCLEOTIDE SEQUENCE [LARGE SCALE GENOMIC DNA]</scope>
    <source>
        <strain evidence="4 5">CCTCC AA 208026</strain>
    </source>
</reference>
<protein>
    <submittedName>
        <fullName evidence="4">Site-specific integrase</fullName>
    </submittedName>
</protein>
<evidence type="ECO:0000256" key="2">
    <source>
        <dbReference type="SAM" id="MobiDB-lite"/>
    </source>
</evidence>
<dbReference type="GO" id="GO:0003677">
    <property type="term" value="F:DNA binding"/>
    <property type="evidence" value="ECO:0007669"/>
    <property type="project" value="InterPro"/>
</dbReference>
<dbReference type="InterPro" id="IPR013762">
    <property type="entry name" value="Integrase-like_cat_sf"/>
</dbReference>
<dbReference type="SUPFAM" id="SSF56349">
    <property type="entry name" value="DNA breaking-rejoining enzymes"/>
    <property type="match status" value="1"/>
</dbReference>
<organism evidence="4 5">
    <name type="scientific">Sphaerisporangium album</name>
    <dbReference type="NCBI Taxonomy" id="509200"/>
    <lineage>
        <taxon>Bacteria</taxon>
        <taxon>Bacillati</taxon>
        <taxon>Actinomycetota</taxon>
        <taxon>Actinomycetes</taxon>
        <taxon>Streptosporangiales</taxon>
        <taxon>Streptosporangiaceae</taxon>
        <taxon>Sphaerisporangium</taxon>
    </lineage>
</organism>
<evidence type="ECO:0000313" key="4">
    <source>
        <dbReference type="EMBL" id="RCG28653.1"/>
    </source>
</evidence>
<sequence>MTSGNARSEASRADATASGATPPVRRGRRPTPLPEPYAAVLADYSRRLRRSPLADSSKTKYISRVRGYLAWMSEAAAYGLLEGDPLADPAAATAAVRDYRRHLKNGRRAATTIDNVLAAADDFHARRGLAAVQAGRERARRRTAPKALDEDEIRRYLRRVEAAASPRDTVIALLPYLAGLRIGEVVALDVADVRVSAHEGDLRVRGNGRDGEKTRTVALHPDLRHAVRTWLSERLTWPGADTGALLLNARGGRLTDRAARHIITRLGRDAGLGEEPGRPFAPHILRHTFGAQLVRAGTDLVLVAELMGHKRLDTTRQYIPPAPADRAAALGALTTGH</sequence>
<accession>A0A367FE59</accession>
<dbReference type="InterPro" id="IPR011010">
    <property type="entry name" value="DNA_brk_join_enz"/>
</dbReference>
<dbReference type="RefSeq" id="WP_114030982.1">
    <property type="nucleotide sequence ID" value="NZ_QOIL01000013.1"/>
</dbReference>
<evidence type="ECO:0000313" key="5">
    <source>
        <dbReference type="Proteomes" id="UP000253094"/>
    </source>
</evidence>
<dbReference type="InterPro" id="IPR050090">
    <property type="entry name" value="Tyrosine_recombinase_XerCD"/>
</dbReference>
<dbReference type="GO" id="GO:0015074">
    <property type="term" value="P:DNA integration"/>
    <property type="evidence" value="ECO:0007669"/>
    <property type="project" value="InterPro"/>
</dbReference>
<dbReference type="Proteomes" id="UP000253094">
    <property type="component" value="Unassembled WGS sequence"/>
</dbReference>
<name>A0A367FE59_9ACTN</name>
<dbReference type="Pfam" id="PF00589">
    <property type="entry name" value="Phage_integrase"/>
    <property type="match status" value="1"/>
</dbReference>
<gene>
    <name evidence="4" type="ORF">DQ384_23215</name>
</gene>
<dbReference type="AlphaFoldDB" id="A0A367FE59"/>
<feature type="region of interest" description="Disordered" evidence="2">
    <location>
        <begin position="1"/>
        <end position="36"/>
    </location>
</feature>
<dbReference type="GO" id="GO:0006310">
    <property type="term" value="P:DNA recombination"/>
    <property type="evidence" value="ECO:0007669"/>
    <property type="project" value="UniProtKB-KW"/>
</dbReference>
<dbReference type="OrthoDB" id="3216862at2"/>
<keyword evidence="1" id="KW-0233">DNA recombination</keyword>
<dbReference type="PANTHER" id="PTHR30349">
    <property type="entry name" value="PHAGE INTEGRASE-RELATED"/>
    <property type="match status" value="1"/>
</dbReference>
<dbReference type="PANTHER" id="PTHR30349:SF81">
    <property type="entry name" value="TYROSINE RECOMBINASE XERC"/>
    <property type="match status" value="1"/>
</dbReference>
<evidence type="ECO:0000259" key="3">
    <source>
        <dbReference type="PROSITE" id="PS51898"/>
    </source>
</evidence>
<dbReference type="PROSITE" id="PS51898">
    <property type="entry name" value="TYR_RECOMBINASE"/>
    <property type="match status" value="1"/>
</dbReference>
<feature type="domain" description="Tyr recombinase" evidence="3">
    <location>
        <begin position="143"/>
        <end position="331"/>
    </location>
</feature>
<dbReference type="Gene3D" id="1.10.443.10">
    <property type="entry name" value="Intergrase catalytic core"/>
    <property type="match status" value="1"/>
</dbReference>
<keyword evidence="5" id="KW-1185">Reference proteome</keyword>
<evidence type="ECO:0000256" key="1">
    <source>
        <dbReference type="ARBA" id="ARBA00023172"/>
    </source>
</evidence>